<keyword evidence="6" id="KW-1015">Disulfide bond</keyword>
<dbReference type="InterPro" id="IPR033116">
    <property type="entry name" value="TRYPSIN_SER"/>
</dbReference>
<dbReference type="InterPro" id="IPR043504">
    <property type="entry name" value="Peptidase_S1_PA_chymotrypsin"/>
</dbReference>
<evidence type="ECO:0000256" key="7">
    <source>
        <dbReference type="ARBA" id="ARBA00024195"/>
    </source>
</evidence>
<dbReference type="Proteomes" id="UP000001307">
    <property type="component" value="Unassembled WGS sequence"/>
</dbReference>
<dbReference type="Pfam" id="PF00089">
    <property type="entry name" value="Trypsin"/>
    <property type="match status" value="2"/>
</dbReference>
<sequence length="300" mass="32977">MTVIKRLLCFYILHARASFVSRNKDRLPLLKTCTHESNYDIAESRIVGGVYAKENDWPFLVRLEFTDSIGNEWLCGGTIIDNHWILSFPDKDLCLIEFDEDIIESDPNKDVRMACLTDSIPKTGTKCWIAGWGTTYFGGSSSRSLKSAQVEIMELDYCKKKSDYPSYLFGPEMICAGQLDKDGDGQLDGGVDACQGDSGGPLICNVNGKAALVGVVSWGFECASEGYPGVYSSPAYSRSYKWIRESVEPALKSTTTTTTTITFTTLSTTTSTTTALAEPSNMTETKLHLLIMIIVLLVVG</sequence>
<dbReference type="InterPro" id="IPR009003">
    <property type="entry name" value="Peptidase_S1_PA"/>
</dbReference>
<dbReference type="PROSITE" id="PS50240">
    <property type="entry name" value="TRYPSIN_DOM"/>
    <property type="match status" value="1"/>
</dbReference>
<gene>
    <name evidence="9" type="ORF">GSOID_T00008628001</name>
</gene>
<dbReference type="InterPro" id="IPR001254">
    <property type="entry name" value="Trypsin_dom"/>
</dbReference>
<evidence type="ECO:0000256" key="2">
    <source>
        <dbReference type="ARBA" id="ARBA00022525"/>
    </source>
</evidence>
<name>E4XEU6_OIKDI</name>
<evidence type="ECO:0000256" key="4">
    <source>
        <dbReference type="ARBA" id="ARBA00022801"/>
    </source>
</evidence>
<comment type="subcellular location">
    <subcellularLocation>
        <location evidence="1">Secreted</location>
    </subcellularLocation>
</comment>
<dbReference type="CDD" id="cd00190">
    <property type="entry name" value="Tryp_SPc"/>
    <property type="match status" value="1"/>
</dbReference>
<evidence type="ECO:0000256" key="3">
    <source>
        <dbReference type="ARBA" id="ARBA00022670"/>
    </source>
</evidence>
<dbReference type="AlphaFoldDB" id="E4XEU6"/>
<keyword evidence="10" id="KW-1185">Reference proteome</keyword>
<evidence type="ECO:0000313" key="10">
    <source>
        <dbReference type="Proteomes" id="UP000001307"/>
    </source>
</evidence>
<dbReference type="PANTHER" id="PTHR24264">
    <property type="entry name" value="TRYPSIN-RELATED"/>
    <property type="match status" value="1"/>
</dbReference>
<dbReference type="InParanoid" id="E4XEU6"/>
<keyword evidence="5" id="KW-0720">Serine protease</keyword>
<dbReference type="GO" id="GO:0004252">
    <property type="term" value="F:serine-type endopeptidase activity"/>
    <property type="evidence" value="ECO:0007669"/>
    <property type="project" value="InterPro"/>
</dbReference>
<keyword evidence="2" id="KW-0964">Secreted</keyword>
<evidence type="ECO:0000259" key="8">
    <source>
        <dbReference type="PROSITE" id="PS50240"/>
    </source>
</evidence>
<dbReference type="EMBL" id="FN653042">
    <property type="protein sequence ID" value="CBY19484.1"/>
    <property type="molecule type" value="Genomic_DNA"/>
</dbReference>
<evidence type="ECO:0000256" key="5">
    <source>
        <dbReference type="ARBA" id="ARBA00022825"/>
    </source>
</evidence>
<keyword evidence="3" id="KW-0645">Protease</keyword>
<dbReference type="FunFam" id="2.40.10.10:FF:000002">
    <property type="entry name" value="Transmembrane protease serine"/>
    <property type="match status" value="1"/>
</dbReference>
<dbReference type="InterPro" id="IPR001314">
    <property type="entry name" value="Peptidase_S1A"/>
</dbReference>
<dbReference type="GO" id="GO:0005615">
    <property type="term" value="C:extracellular space"/>
    <property type="evidence" value="ECO:0007669"/>
    <property type="project" value="TreeGrafter"/>
</dbReference>
<evidence type="ECO:0000256" key="1">
    <source>
        <dbReference type="ARBA" id="ARBA00004613"/>
    </source>
</evidence>
<evidence type="ECO:0000256" key="6">
    <source>
        <dbReference type="ARBA" id="ARBA00023157"/>
    </source>
</evidence>
<protein>
    <recommendedName>
        <fullName evidence="8">Peptidase S1 domain-containing protein</fullName>
    </recommendedName>
</protein>
<dbReference type="GO" id="GO:0006508">
    <property type="term" value="P:proteolysis"/>
    <property type="evidence" value="ECO:0007669"/>
    <property type="project" value="UniProtKB-KW"/>
</dbReference>
<feature type="domain" description="Peptidase S1" evidence="8">
    <location>
        <begin position="46"/>
        <end position="248"/>
    </location>
</feature>
<dbReference type="SUPFAM" id="SSF50494">
    <property type="entry name" value="Trypsin-like serine proteases"/>
    <property type="match status" value="1"/>
</dbReference>
<reference evidence="9" key="1">
    <citation type="journal article" date="2010" name="Science">
        <title>Plasticity of animal genome architecture unmasked by rapid evolution of a pelagic tunicate.</title>
        <authorList>
            <person name="Denoeud F."/>
            <person name="Henriet S."/>
            <person name="Mungpakdee S."/>
            <person name="Aury J.M."/>
            <person name="Da Silva C."/>
            <person name="Brinkmann H."/>
            <person name="Mikhaleva J."/>
            <person name="Olsen L.C."/>
            <person name="Jubin C."/>
            <person name="Canestro C."/>
            <person name="Bouquet J.M."/>
            <person name="Danks G."/>
            <person name="Poulain J."/>
            <person name="Campsteijn C."/>
            <person name="Adamski M."/>
            <person name="Cross I."/>
            <person name="Yadetie F."/>
            <person name="Muffato M."/>
            <person name="Louis A."/>
            <person name="Butcher S."/>
            <person name="Tsagkogeorga G."/>
            <person name="Konrad A."/>
            <person name="Singh S."/>
            <person name="Jensen M.F."/>
            <person name="Cong E.H."/>
            <person name="Eikeseth-Otteraa H."/>
            <person name="Noel B."/>
            <person name="Anthouard V."/>
            <person name="Porcel B.M."/>
            <person name="Kachouri-Lafond R."/>
            <person name="Nishino A."/>
            <person name="Ugolini M."/>
            <person name="Chourrout P."/>
            <person name="Nishida H."/>
            <person name="Aasland R."/>
            <person name="Huzurbazar S."/>
            <person name="Westhof E."/>
            <person name="Delsuc F."/>
            <person name="Lehrach H."/>
            <person name="Reinhardt R."/>
            <person name="Weissenbach J."/>
            <person name="Roy S.W."/>
            <person name="Artiguenave F."/>
            <person name="Postlethwait J.H."/>
            <person name="Manak J.R."/>
            <person name="Thompson E.M."/>
            <person name="Jaillon O."/>
            <person name="Du Pasquier L."/>
            <person name="Boudinot P."/>
            <person name="Liberles D.A."/>
            <person name="Volff J.N."/>
            <person name="Philippe H."/>
            <person name="Lenhard B."/>
            <person name="Roest Crollius H."/>
            <person name="Wincker P."/>
            <person name="Chourrout D."/>
        </authorList>
    </citation>
    <scope>NUCLEOTIDE SEQUENCE [LARGE SCALE GENOMIC DNA]</scope>
</reference>
<evidence type="ECO:0000313" key="9">
    <source>
        <dbReference type="EMBL" id="CBY19484.1"/>
    </source>
</evidence>
<dbReference type="PRINTS" id="PR00722">
    <property type="entry name" value="CHYMOTRYPSIN"/>
</dbReference>
<accession>E4XEU6</accession>
<comment type="similarity">
    <text evidence="7">Belongs to the peptidase S1 family. CLIP subfamily.</text>
</comment>
<dbReference type="SMART" id="SM00020">
    <property type="entry name" value="Tryp_SPc"/>
    <property type="match status" value="1"/>
</dbReference>
<proteinExistence type="inferred from homology"/>
<dbReference type="InterPro" id="IPR050127">
    <property type="entry name" value="Serine_Proteases_S1"/>
</dbReference>
<dbReference type="OrthoDB" id="414661at2759"/>
<organism evidence="9">
    <name type="scientific">Oikopleura dioica</name>
    <name type="common">Tunicate</name>
    <dbReference type="NCBI Taxonomy" id="34765"/>
    <lineage>
        <taxon>Eukaryota</taxon>
        <taxon>Metazoa</taxon>
        <taxon>Chordata</taxon>
        <taxon>Tunicata</taxon>
        <taxon>Appendicularia</taxon>
        <taxon>Copelata</taxon>
        <taxon>Oikopleuridae</taxon>
        <taxon>Oikopleura</taxon>
    </lineage>
</organism>
<dbReference type="PANTHER" id="PTHR24264:SF15">
    <property type="entry name" value="RIKEN CDNA 2210010C04 GENE"/>
    <property type="match status" value="1"/>
</dbReference>
<keyword evidence="4" id="KW-0378">Hydrolase</keyword>
<dbReference type="PROSITE" id="PS00135">
    <property type="entry name" value="TRYPSIN_SER"/>
    <property type="match status" value="1"/>
</dbReference>
<dbReference type="Gene3D" id="2.40.10.10">
    <property type="entry name" value="Trypsin-like serine proteases"/>
    <property type="match status" value="2"/>
</dbReference>